<dbReference type="OrthoDB" id="1393670at2759"/>
<organism evidence="3 4">
    <name type="scientific">Trichodelitschia bisporula</name>
    <dbReference type="NCBI Taxonomy" id="703511"/>
    <lineage>
        <taxon>Eukaryota</taxon>
        <taxon>Fungi</taxon>
        <taxon>Dikarya</taxon>
        <taxon>Ascomycota</taxon>
        <taxon>Pezizomycotina</taxon>
        <taxon>Dothideomycetes</taxon>
        <taxon>Dothideomycetes incertae sedis</taxon>
        <taxon>Phaeotrichales</taxon>
        <taxon>Phaeotrichaceae</taxon>
        <taxon>Trichodelitschia</taxon>
    </lineage>
</organism>
<dbReference type="Proteomes" id="UP000799640">
    <property type="component" value="Unassembled WGS sequence"/>
</dbReference>
<evidence type="ECO:0000256" key="1">
    <source>
        <dbReference type="ARBA" id="ARBA00006484"/>
    </source>
</evidence>
<dbReference type="InterPro" id="IPR020904">
    <property type="entry name" value="Sc_DH/Rdtase_CS"/>
</dbReference>
<accession>A0A6G1HJX4</accession>
<dbReference type="CDD" id="cd05233">
    <property type="entry name" value="SDR_c"/>
    <property type="match status" value="1"/>
</dbReference>
<dbReference type="GO" id="GO:0048038">
    <property type="term" value="F:quinone binding"/>
    <property type="evidence" value="ECO:0007669"/>
    <property type="project" value="TreeGrafter"/>
</dbReference>
<dbReference type="PRINTS" id="PR00081">
    <property type="entry name" value="GDHRDH"/>
</dbReference>
<feature type="non-terminal residue" evidence="3">
    <location>
        <position position="277"/>
    </location>
</feature>
<keyword evidence="4" id="KW-1185">Reference proteome</keyword>
<dbReference type="SUPFAM" id="SSF51735">
    <property type="entry name" value="NAD(P)-binding Rossmann-fold domains"/>
    <property type="match status" value="1"/>
</dbReference>
<dbReference type="PROSITE" id="PS00061">
    <property type="entry name" value="ADH_SHORT"/>
    <property type="match status" value="1"/>
</dbReference>
<protein>
    <submittedName>
        <fullName evidence="3">Dehydrogenase with different specificitie</fullName>
    </submittedName>
</protein>
<dbReference type="GO" id="GO:0006633">
    <property type="term" value="P:fatty acid biosynthetic process"/>
    <property type="evidence" value="ECO:0007669"/>
    <property type="project" value="TreeGrafter"/>
</dbReference>
<evidence type="ECO:0000256" key="2">
    <source>
        <dbReference type="ARBA" id="ARBA00022857"/>
    </source>
</evidence>
<reference evidence="3" key="1">
    <citation type="journal article" date="2020" name="Stud. Mycol.">
        <title>101 Dothideomycetes genomes: a test case for predicting lifestyles and emergence of pathogens.</title>
        <authorList>
            <person name="Haridas S."/>
            <person name="Albert R."/>
            <person name="Binder M."/>
            <person name="Bloem J."/>
            <person name="Labutti K."/>
            <person name="Salamov A."/>
            <person name="Andreopoulos B."/>
            <person name="Baker S."/>
            <person name="Barry K."/>
            <person name="Bills G."/>
            <person name="Bluhm B."/>
            <person name="Cannon C."/>
            <person name="Castanera R."/>
            <person name="Culley D."/>
            <person name="Daum C."/>
            <person name="Ezra D."/>
            <person name="Gonzalez J."/>
            <person name="Henrissat B."/>
            <person name="Kuo A."/>
            <person name="Liang C."/>
            <person name="Lipzen A."/>
            <person name="Lutzoni F."/>
            <person name="Magnuson J."/>
            <person name="Mondo S."/>
            <person name="Nolan M."/>
            <person name="Ohm R."/>
            <person name="Pangilinan J."/>
            <person name="Park H.-J."/>
            <person name="Ramirez L."/>
            <person name="Alfaro M."/>
            <person name="Sun H."/>
            <person name="Tritt A."/>
            <person name="Yoshinaga Y."/>
            <person name="Zwiers L.-H."/>
            <person name="Turgeon B."/>
            <person name="Goodwin S."/>
            <person name="Spatafora J."/>
            <person name="Crous P."/>
            <person name="Grigoriev I."/>
        </authorList>
    </citation>
    <scope>NUCLEOTIDE SEQUENCE</scope>
    <source>
        <strain evidence="3">CBS 262.69</strain>
    </source>
</reference>
<dbReference type="PANTHER" id="PTHR42760:SF122">
    <property type="entry name" value="NAD(P)-BINDING PROTEIN"/>
    <property type="match status" value="1"/>
</dbReference>
<dbReference type="AlphaFoldDB" id="A0A6G1HJX4"/>
<gene>
    <name evidence="3" type="ORF">EJ06DRAFT_534091</name>
</gene>
<dbReference type="Gene3D" id="3.40.50.720">
    <property type="entry name" value="NAD(P)-binding Rossmann-like Domain"/>
    <property type="match status" value="1"/>
</dbReference>
<dbReference type="PRINTS" id="PR00080">
    <property type="entry name" value="SDRFAMILY"/>
</dbReference>
<dbReference type="EMBL" id="ML996707">
    <property type="protein sequence ID" value="KAF2396363.1"/>
    <property type="molecule type" value="Genomic_DNA"/>
</dbReference>
<dbReference type="PANTHER" id="PTHR42760">
    <property type="entry name" value="SHORT-CHAIN DEHYDROGENASES/REDUCTASES FAMILY MEMBER"/>
    <property type="match status" value="1"/>
</dbReference>
<evidence type="ECO:0000313" key="3">
    <source>
        <dbReference type="EMBL" id="KAF2396363.1"/>
    </source>
</evidence>
<proteinExistence type="inferred from homology"/>
<comment type="similarity">
    <text evidence="1">Belongs to the short-chain dehydrogenases/reductases (SDR) family.</text>
</comment>
<dbReference type="Pfam" id="PF13561">
    <property type="entry name" value="adh_short_C2"/>
    <property type="match status" value="1"/>
</dbReference>
<dbReference type="InterPro" id="IPR036291">
    <property type="entry name" value="NAD(P)-bd_dom_sf"/>
</dbReference>
<evidence type="ECO:0000313" key="4">
    <source>
        <dbReference type="Proteomes" id="UP000799640"/>
    </source>
</evidence>
<sequence length="277" mass="28673">MSAPPPLKETELLTDAELLANLPARPDPSFAGHVALVTGAGAHGTYLGNGRAIAMLLAAAGCNVVCIDISLPAAEMTVAMIQADARAHPGTAYGTALPFKADVTSDADCAAAAAFAIEKWGRIDVLVNVVGVIGPPGTAETLDAGAWAKALELNVTAMAQMAKYALPHLAANPLPKHMPPTGPVWRGSIVNLGSVAGLRGGTPSLLYPTAKGAVVNMSRAMAAQHAHQGVRVNCVCPGMVYTPMMFKEGMSEEMRNTRRDRSLLKTEGDAWDVASAV</sequence>
<dbReference type="InterPro" id="IPR002347">
    <property type="entry name" value="SDR_fam"/>
</dbReference>
<dbReference type="GO" id="GO:0016616">
    <property type="term" value="F:oxidoreductase activity, acting on the CH-OH group of donors, NAD or NADP as acceptor"/>
    <property type="evidence" value="ECO:0007669"/>
    <property type="project" value="TreeGrafter"/>
</dbReference>
<name>A0A6G1HJX4_9PEZI</name>
<keyword evidence="2" id="KW-0521">NADP</keyword>